<dbReference type="EMBL" id="JXTB01000116">
    <property type="protein sequence ID" value="PON62069.1"/>
    <property type="molecule type" value="Genomic_DNA"/>
</dbReference>
<dbReference type="GO" id="GO:0005634">
    <property type="term" value="C:nucleus"/>
    <property type="evidence" value="ECO:0007669"/>
    <property type="project" value="UniProtKB-SubCell"/>
</dbReference>
<protein>
    <submittedName>
        <fullName evidence="5">Zinc finger, C3HC-like</fullName>
    </submittedName>
</protein>
<accession>A0A2P5CLZ4</accession>
<sequence>MTDDSQKRFHSIMDKLFHAPNSSASSSSNLTSRGKKRANPSSALALVDPKTSGNVRALSSEAPLCRPWDRGDLMRRLATFKSMTWFAKPVVVSAINCARRGWINVDMDTIACEACGTRLLFSTPLAWNQHQVEKMAAVFSLKLDKGHKLLCPWIDNVCDEMLAQFPPTPPPVLVEKYKERCFALLQLSALPTISSSVFEYMKCPRLEQILEQSLVLEYENGSADISRLEYLADDCDVDSQKKYYQAQKLISLCGWEPRLLPYVVDTGNRSSQSLLKANVSESPTLVANGQNNGINVLSTRIDGLTEANENSSSSYFLQSDPNSVVLDCWLCGASVGLWAFSTVPQPMEMVRVVGYGEVNSENHSGTNDSCNENNSESERDIINVDSDTAALSKERRLSLNLTIAGGPPPTKQNFKATISYPVIGRNLRARFCYDSEFRDRVNSDQEIDHVIENGDAPGKENDSHRSLEAIEVSRPGTLSEAGPTNHEIQCVTNSTLDNFQDNMLLVNLGNGLEKSTAGDPGTNVVHGVDTSLGGHIASSRIPSCLEADVEIEKNSIDDQNTSGAKFMSQGDDGANLNIPVNNELVSRSSGKDLKRVSSDKEMEFDPIWQHRHFCPWIASTGKGAPGWQQTLSALQRQQGSSPASSKNSPSASIIKVDDPITSVRNLFMSPSAKRTKHDLLSTRSTQN</sequence>
<dbReference type="InterPro" id="IPR012935">
    <property type="entry name" value="NuBaID_N"/>
</dbReference>
<keyword evidence="2" id="KW-0539">Nucleus</keyword>
<dbReference type="PANTHER" id="PTHR15835">
    <property type="entry name" value="NUCLEAR-INTERACTING PARTNER OF ALK"/>
    <property type="match status" value="1"/>
</dbReference>
<evidence type="ECO:0000256" key="2">
    <source>
        <dbReference type="ARBA" id="ARBA00023242"/>
    </source>
</evidence>
<evidence type="ECO:0000256" key="1">
    <source>
        <dbReference type="ARBA" id="ARBA00004123"/>
    </source>
</evidence>
<keyword evidence="6" id="KW-1185">Reference proteome</keyword>
<reference evidence="6" key="1">
    <citation type="submission" date="2016-06" db="EMBL/GenBank/DDBJ databases">
        <title>Parallel loss of symbiosis genes in relatives of nitrogen-fixing non-legume Parasponia.</title>
        <authorList>
            <person name="Van Velzen R."/>
            <person name="Holmer R."/>
            <person name="Bu F."/>
            <person name="Rutten L."/>
            <person name="Van Zeijl A."/>
            <person name="Liu W."/>
            <person name="Santuari L."/>
            <person name="Cao Q."/>
            <person name="Sharma T."/>
            <person name="Shen D."/>
            <person name="Roswanjaya Y."/>
            <person name="Wardhani T."/>
            <person name="Kalhor M.S."/>
            <person name="Jansen J."/>
            <person name="Van den Hoogen J."/>
            <person name="Gungor B."/>
            <person name="Hartog M."/>
            <person name="Hontelez J."/>
            <person name="Verver J."/>
            <person name="Yang W.-C."/>
            <person name="Schijlen E."/>
            <person name="Repin R."/>
            <person name="Schilthuizen M."/>
            <person name="Schranz E."/>
            <person name="Heidstra R."/>
            <person name="Miyata K."/>
            <person name="Fedorova E."/>
            <person name="Kohlen W."/>
            <person name="Bisseling T."/>
            <person name="Smit S."/>
            <person name="Geurts R."/>
        </authorList>
    </citation>
    <scope>NUCLEOTIDE SEQUENCE [LARGE SCALE GENOMIC DNA]</scope>
    <source>
        <strain evidence="6">cv. WU1-14</strain>
    </source>
</reference>
<name>A0A2P5CLZ4_PARAD</name>
<comment type="caution">
    <text evidence="5">The sequence shown here is derived from an EMBL/GenBank/DDBJ whole genome shotgun (WGS) entry which is preliminary data.</text>
</comment>
<dbReference type="Proteomes" id="UP000237105">
    <property type="component" value="Unassembled WGS sequence"/>
</dbReference>
<comment type="subcellular location">
    <subcellularLocation>
        <location evidence="1">Nucleus</location>
    </subcellularLocation>
</comment>
<feature type="domain" description="C3HC-type" evidence="4">
    <location>
        <begin position="67"/>
        <end position="192"/>
    </location>
</feature>
<dbReference type="OrthoDB" id="614844at2759"/>
<dbReference type="Pfam" id="PF07967">
    <property type="entry name" value="zf-C3HC"/>
    <property type="match status" value="1"/>
</dbReference>
<evidence type="ECO:0000313" key="6">
    <source>
        <dbReference type="Proteomes" id="UP000237105"/>
    </source>
</evidence>
<gene>
    <name evidence="5" type="ORF">PanWU01x14_140620</name>
</gene>
<dbReference type="STRING" id="3476.A0A2P5CLZ4"/>
<dbReference type="PANTHER" id="PTHR15835:SF6">
    <property type="entry name" value="ZINC FINGER C3HC-TYPE PROTEIN 1"/>
    <property type="match status" value="1"/>
</dbReference>
<feature type="region of interest" description="Disordered" evidence="3">
    <location>
        <begin position="633"/>
        <end position="655"/>
    </location>
</feature>
<feature type="compositionally biased region" description="Low complexity" evidence="3">
    <location>
        <begin position="640"/>
        <end position="654"/>
    </location>
</feature>
<dbReference type="AlphaFoldDB" id="A0A2P5CLZ4"/>
<feature type="region of interest" description="Disordered" evidence="3">
    <location>
        <begin position="16"/>
        <end position="46"/>
    </location>
</feature>
<dbReference type="GO" id="GO:0008270">
    <property type="term" value="F:zinc ion binding"/>
    <property type="evidence" value="ECO:0007669"/>
    <property type="project" value="InterPro"/>
</dbReference>
<evidence type="ECO:0000259" key="4">
    <source>
        <dbReference type="Pfam" id="PF07967"/>
    </source>
</evidence>
<proteinExistence type="predicted"/>
<evidence type="ECO:0000256" key="3">
    <source>
        <dbReference type="SAM" id="MobiDB-lite"/>
    </source>
</evidence>
<evidence type="ECO:0000313" key="5">
    <source>
        <dbReference type="EMBL" id="PON62069.1"/>
    </source>
</evidence>
<organism evidence="5 6">
    <name type="scientific">Parasponia andersonii</name>
    <name type="common">Sponia andersonii</name>
    <dbReference type="NCBI Taxonomy" id="3476"/>
    <lineage>
        <taxon>Eukaryota</taxon>
        <taxon>Viridiplantae</taxon>
        <taxon>Streptophyta</taxon>
        <taxon>Embryophyta</taxon>
        <taxon>Tracheophyta</taxon>
        <taxon>Spermatophyta</taxon>
        <taxon>Magnoliopsida</taxon>
        <taxon>eudicotyledons</taxon>
        <taxon>Gunneridae</taxon>
        <taxon>Pentapetalae</taxon>
        <taxon>rosids</taxon>
        <taxon>fabids</taxon>
        <taxon>Rosales</taxon>
        <taxon>Cannabaceae</taxon>
        <taxon>Parasponia</taxon>
    </lineage>
</organism>